<sequence>MSTREKMPFPTTYDTCTTAVACVPDDLFSRSVELARLNFRTYGLVLASAARHWECLLQARTLEQVVRAQADTLPTLASQIADYTQGWIDVLTTTTVDLNLTANAGDENDAREARTLLDGIAKSAQSVDAMLSAVSPAPSTSGGDVAVRSSAAAQDTASADPSRARHPAPAEPKRRAPPRGRR</sequence>
<gene>
    <name evidence="2" type="ORF">SAMN05443245_6107</name>
</gene>
<keyword evidence="3" id="KW-1185">Reference proteome</keyword>
<proteinExistence type="predicted"/>
<dbReference type="RefSeq" id="WP_143026422.1">
    <property type="nucleotide sequence ID" value="NZ_FNKP01000003.1"/>
</dbReference>
<dbReference type="AlphaFoldDB" id="A0A1H1JD44"/>
<feature type="region of interest" description="Disordered" evidence="1">
    <location>
        <begin position="134"/>
        <end position="182"/>
    </location>
</feature>
<organism evidence="2 3">
    <name type="scientific">Paraburkholderia fungorum</name>
    <dbReference type="NCBI Taxonomy" id="134537"/>
    <lineage>
        <taxon>Bacteria</taxon>
        <taxon>Pseudomonadati</taxon>
        <taxon>Pseudomonadota</taxon>
        <taxon>Betaproteobacteria</taxon>
        <taxon>Burkholderiales</taxon>
        <taxon>Burkholderiaceae</taxon>
        <taxon>Paraburkholderia</taxon>
    </lineage>
</organism>
<feature type="compositionally biased region" description="Low complexity" evidence="1">
    <location>
        <begin position="149"/>
        <end position="161"/>
    </location>
</feature>
<dbReference type="OrthoDB" id="9101859at2"/>
<name>A0A1H1JD44_9BURK</name>
<dbReference type="Proteomes" id="UP000183487">
    <property type="component" value="Unassembled WGS sequence"/>
</dbReference>
<accession>A0A1H1JD44</accession>
<evidence type="ECO:0000313" key="2">
    <source>
        <dbReference type="EMBL" id="SDR47907.1"/>
    </source>
</evidence>
<reference evidence="3" key="1">
    <citation type="submission" date="2016-10" db="EMBL/GenBank/DDBJ databases">
        <authorList>
            <person name="Varghese N."/>
        </authorList>
    </citation>
    <scope>NUCLEOTIDE SEQUENCE [LARGE SCALE GENOMIC DNA]</scope>
    <source>
        <strain evidence="3">GAS106B</strain>
    </source>
</reference>
<dbReference type="EMBL" id="FNKP01000003">
    <property type="protein sequence ID" value="SDR47907.1"/>
    <property type="molecule type" value="Genomic_DNA"/>
</dbReference>
<protein>
    <submittedName>
        <fullName evidence="2">Phasin protein</fullName>
    </submittedName>
</protein>
<evidence type="ECO:0000313" key="3">
    <source>
        <dbReference type="Proteomes" id="UP000183487"/>
    </source>
</evidence>
<evidence type="ECO:0000256" key="1">
    <source>
        <dbReference type="SAM" id="MobiDB-lite"/>
    </source>
</evidence>